<feature type="domain" description="F-box/LRR-repeat protein 15/At3g58940/PEG3-like LRR" evidence="2">
    <location>
        <begin position="130"/>
        <end position="274"/>
    </location>
</feature>
<dbReference type="SUPFAM" id="SSF52047">
    <property type="entry name" value="RNI-like"/>
    <property type="match status" value="1"/>
</dbReference>
<evidence type="ECO:0000259" key="1">
    <source>
        <dbReference type="Pfam" id="PF00646"/>
    </source>
</evidence>
<dbReference type="InterPro" id="IPR055411">
    <property type="entry name" value="LRR_FXL15/At3g58940/PEG3-like"/>
</dbReference>
<sequence>MADAAGGRCRTCLSDLSDDLLRHILFFTPAKEAASTSVLSRRWRSLWRTSGAVNLDSRSFNRDGCSDQGPQDHFYSDKKREAFLAGAEKALAATQCTVRRLTFIVEEGSRIDLMNRGESWSERKPHNLVEAVVSSPAARRVEELHIQTNCINNRCTLSFGSLPSEVLRVLRLVKCSLGAAPPDAAFPRLTDLHLQECAVSVVHLQRAIDGSPQLSTLHLKSAYITQEEEETMDRHTVRSYSLRCPAVTDLVFADCKSSWNKIGLEVDAPMLQYFRYKGPVQRTNLRLSLKPQPSSSSVPNLIEVDLQLHLSNDYDAEREICEPFWLFIQNFNTTKDLKLRLGFSMDLLALAEEESQEELLMGSSLFYLLERLELEAPYDPKSKASMVMLGNLLSCCPRVASLRLKLRKNDFMRPYKVGKEARLAFDNSVDHFRCRKRRRLVSLGAEDDGSCDQASDFPGLSNHSFSCLQSYLRRVSLHFCMEETNCLGVQLAKFFAEKAIVLEEMYIDDGSKKLSEHINTSVRRWSIGNSSTRRSSDLAVLPSMNCSTR</sequence>
<evidence type="ECO:0000313" key="3">
    <source>
        <dbReference type="EMBL" id="WVZ50116.1"/>
    </source>
</evidence>
<organism evidence="3 4">
    <name type="scientific">Paspalum notatum var. saurae</name>
    <dbReference type="NCBI Taxonomy" id="547442"/>
    <lineage>
        <taxon>Eukaryota</taxon>
        <taxon>Viridiplantae</taxon>
        <taxon>Streptophyta</taxon>
        <taxon>Embryophyta</taxon>
        <taxon>Tracheophyta</taxon>
        <taxon>Spermatophyta</taxon>
        <taxon>Magnoliopsida</taxon>
        <taxon>Liliopsida</taxon>
        <taxon>Poales</taxon>
        <taxon>Poaceae</taxon>
        <taxon>PACMAD clade</taxon>
        <taxon>Panicoideae</taxon>
        <taxon>Andropogonodae</taxon>
        <taxon>Paspaleae</taxon>
        <taxon>Paspalinae</taxon>
        <taxon>Paspalum</taxon>
    </lineage>
</organism>
<dbReference type="InterPro" id="IPR055302">
    <property type="entry name" value="F-box_dom-containing"/>
</dbReference>
<accession>A0AAQ3SF70</accession>
<feature type="domain" description="F-box" evidence="1">
    <location>
        <begin position="13"/>
        <end position="49"/>
    </location>
</feature>
<dbReference type="AlphaFoldDB" id="A0AAQ3SF70"/>
<evidence type="ECO:0000313" key="4">
    <source>
        <dbReference type="Proteomes" id="UP001341281"/>
    </source>
</evidence>
<dbReference type="SUPFAM" id="SSF81383">
    <property type="entry name" value="F-box domain"/>
    <property type="match status" value="1"/>
</dbReference>
<dbReference type="InterPro" id="IPR053781">
    <property type="entry name" value="F-box_AtFBL13-like"/>
</dbReference>
<dbReference type="Gene3D" id="3.80.10.10">
    <property type="entry name" value="Ribonuclease Inhibitor"/>
    <property type="match status" value="1"/>
</dbReference>
<dbReference type="Pfam" id="PF00646">
    <property type="entry name" value="F-box"/>
    <property type="match status" value="1"/>
</dbReference>
<evidence type="ECO:0008006" key="5">
    <source>
        <dbReference type="Google" id="ProtNLM"/>
    </source>
</evidence>
<dbReference type="InterPro" id="IPR032675">
    <property type="entry name" value="LRR_dom_sf"/>
</dbReference>
<dbReference type="CDD" id="cd22160">
    <property type="entry name" value="F-box_AtFBL13-like"/>
    <property type="match status" value="1"/>
</dbReference>
<keyword evidence="4" id="KW-1185">Reference proteome</keyword>
<dbReference type="PANTHER" id="PTHR32141">
    <property type="match status" value="1"/>
</dbReference>
<reference evidence="3 4" key="1">
    <citation type="submission" date="2024-02" db="EMBL/GenBank/DDBJ databases">
        <title>High-quality chromosome-scale genome assembly of Pensacola bahiagrass (Paspalum notatum Flugge var. saurae).</title>
        <authorList>
            <person name="Vega J.M."/>
            <person name="Podio M."/>
            <person name="Orjuela J."/>
            <person name="Siena L.A."/>
            <person name="Pessino S.C."/>
            <person name="Combes M.C."/>
            <person name="Mariac C."/>
            <person name="Albertini E."/>
            <person name="Pupilli F."/>
            <person name="Ortiz J.P.A."/>
            <person name="Leblanc O."/>
        </authorList>
    </citation>
    <scope>NUCLEOTIDE SEQUENCE [LARGE SCALE GENOMIC DNA]</scope>
    <source>
        <strain evidence="3">R1</strain>
        <tissue evidence="3">Leaf</tissue>
    </source>
</reference>
<dbReference type="InterPro" id="IPR036047">
    <property type="entry name" value="F-box-like_dom_sf"/>
</dbReference>
<dbReference type="PANTHER" id="PTHR32141:SF26">
    <property type="entry name" value="OS08G0328600 PROTEIN"/>
    <property type="match status" value="1"/>
</dbReference>
<dbReference type="Pfam" id="PF24758">
    <property type="entry name" value="LRR_At5g56370"/>
    <property type="match status" value="1"/>
</dbReference>
<proteinExistence type="predicted"/>
<dbReference type="Proteomes" id="UP001341281">
    <property type="component" value="Chromosome 01"/>
</dbReference>
<gene>
    <name evidence="3" type="ORF">U9M48_001403</name>
</gene>
<dbReference type="InterPro" id="IPR001810">
    <property type="entry name" value="F-box_dom"/>
</dbReference>
<name>A0AAQ3SF70_PASNO</name>
<dbReference type="EMBL" id="CP144745">
    <property type="protein sequence ID" value="WVZ50116.1"/>
    <property type="molecule type" value="Genomic_DNA"/>
</dbReference>
<protein>
    <recommendedName>
        <fullName evidence="5">F-box domain-containing protein</fullName>
    </recommendedName>
</protein>
<evidence type="ECO:0000259" key="2">
    <source>
        <dbReference type="Pfam" id="PF24758"/>
    </source>
</evidence>